<evidence type="ECO:0000256" key="3">
    <source>
        <dbReference type="ARBA" id="ARBA00023125"/>
    </source>
</evidence>
<reference evidence="9 10" key="1">
    <citation type="journal article" date="2020" name="Int. J. Syst. Evol. Microbiol.">
        <title>Novel acetic acid bacteria from cider fermentations: Acetobacter conturbans sp. nov. and Acetobacter fallax sp. nov.</title>
        <authorList>
            <person name="Sombolestani A.S."/>
            <person name="Cleenwerck I."/>
            <person name="Cnockaert M."/>
            <person name="Borremans W."/>
            <person name="Wieme A.D."/>
            <person name="De Vuyst L."/>
            <person name="Vandamme P."/>
        </authorList>
    </citation>
    <scope>NUCLEOTIDE SEQUENCE [LARGE SCALE GENOMIC DNA]</scope>
    <source>
        <strain evidence="9 10">LMG 30640</strain>
    </source>
</reference>
<dbReference type="InterPro" id="IPR010994">
    <property type="entry name" value="RuvA_2-like"/>
</dbReference>
<sequence>MIASLAGRLAQVEADRCVIDVNGVGYLVFASTRTLSALPAPPELARVLVETIVREDAILLYGFSDSAERDWFRLLTGIQGVGARVALGLLSTMSPSELIAAISSADKASLTRAPGVGGRLAERLLTELRDKAPKMPGGGSGVATASIIAQSQQPATIEGDALLALAGLGFRRAEAWPVVARIIAGAGEGVMLDTVIRDALKELAR</sequence>
<comment type="subcellular location">
    <subcellularLocation>
        <location evidence="6">Cytoplasm</location>
    </subcellularLocation>
</comment>
<name>A0ABX0JW09_9PROT</name>
<evidence type="ECO:0000256" key="5">
    <source>
        <dbReference type="ARBA" id="ARBA00023204"/>
    </source>
</evidence>
<proteinExistence type="inferred from homology"/>
<evidence type="ECO:0000256" key="2">
    <source>
        <dbReference type="ARBA" id="ARBA00022763"/>
    </source>
</evidence>
<comment type="caution">
    <text evidence="9">The sequence shown here is derived from an EMBL/GenBank/DDBJ whole genome shotgun (WGS) entry which is preliminary data.</text>
</comment>
<comment type="subunit">
    <text evidence="6">Homotetramer. Forms an RuvA(8)-RuvB(12)-Holliday junction (HJ) complex. HJ DNA is sandwiched between 2 RuvA tetramers; dsDNA enters through RuvA and exits via RuvB. An RuvB hexamer assembles on each DNA strand where it exits the tetramer. Each RuvB hexamer is contacted by two RuvA subunits (via domain III) on 2 adjacent RuvB subunits; this complex drives branch migration. In the full resolvosome a probable DNA-RuvA(4)-RuvB(12)-RuvC(2) complex forms which resolves the HJ.</text>
</comment>
<dbReference type="InterPro" id="IPR036267">
    <property type="entry name" value="RuvA_C_sf"/>
</dbReference>
<dbReference type="Pfam" id="PF01330">
    <property type="entry name" value="RuvA_N"/>
    <property type="match status" value="1"/>
</dbReference>
<accession>A0ABX0JW09</accession>
<keyword evidence="10" id="KW-1185">Reference proteome</keyword>
<dbReference type="Gene3D" id="2.40.50.140">
    <property type="entry name" value="Nucleic acid-binding proteins"/>
    <property type="match status" value="1"/>
</dbReference>
<dbReference type="EMBL" id="WOTB01000027">
    <property type="protein sequence ID" value="NHN86163.1"/>
    <property type="molecule type" value="Genomic_DNA"/>
</dbReference>
<feature type="domain" description="DNA helicase Holliday junction RuvA type" evidence="7">
    <location>
        <begin position="1"/>
        <end position="62"/>
    </location>
</feature>
<protein>
    <recommendedName>
        <fullName evidence="6">Holliday junction branch migration complex subunit RuvA</fullName>
    </recommendedName>
</protein>
<dbReference type="InterPro" id="IPR013849">
    <property type="entry name" value="DNA_helicase_Holl-junc_RuvA_I"/>
</dbReference>
<dbReference type="SUPFAM" id="SSF50249">
    <property type="entry name" value="Nucleic acid-binding proteins"/>
    <property type="match status" value="1"/>
</dbReference>
<dbReference type="InterPro" id="IPR011114">
    <property type="entry name" value="RuvA_C"/>
</dbReference>
<dbReference type="Gene3D" id="1.10.150.20">
    <property type="entry name" value="5' to 3' exonuclease, C-terminal subdomain"/>
    <property type="match status" value="1"/>
</dbReference>
<comment type="domain">
    <text evidence="6">Has three domains with a flexible linker between the domains II and III and assumes an 'L' shape. Domain III is highly mobile and contacts RuvB.</text>
</comment>
<evidence type="ECO:0000256" key="6">
    <source>
        <dbReference type="HAMAP-Rule" id="MF_00031"/>
    </source>
</evidence>
<dbReference type="SUPFAM" id="SSF47781">
    <property type="entry name" value="RuvA domain 2-like"/>
    <property type="match status" value="1"/>
</dbReference>
<evidence type="ECO:0000256" key="1">
    <source>
        <dbReference type="ARBA" id="ARBA00022490"/>
    </source>
</evidence>
<dbReference type="InterPro" id="IPR000085">
    <property type="entry name" value="RuvA"/>
</dbReference>
<comment type="function">
    <text evidence="6">The RuvA-RuvB-RuvC complex processes Holliday junction (HJ) DNA during genetic recombination and DNA repair, while the RuvA-RuvB complex plays an important role in the rescue of blocked DNA replication forks via replication fork reversal (RFR). RuvA specifically binds to HJ cruciform DNA, conferring on it an open structure. The RuvB hexamer acts as an ATP-dependent pump, pulling dsDNA into and through the RuvAB complex. HJ branch migration allows RuvC to scan DNA until it finds its consensus sequence, where it cleaves and resolves the cruciform DNA.</text>
</comment>
<gene>
    <name evidence="6 9" type="primary">ruvA</name>
    <name evidence="9" type="ORF">GOB93_16155</name>
</gene>
<comment type="caution">
    <text evidence="6">Lacks conserved residue(s) required for the propagation of feature annotation.</text>
</comment>
<evidence type="ECO:0000259" key="8">
    <source>
        <dbReference type="Pfam" id="PF07499"/>
    </source>
</evidence>
<dbReference type="NCBIfam" id="TIGR00084">
    <property type="entry name" value="ruvA"/>
    <property type="match status" value="1"/>
</dbReference>
<comment type="similarity">
    <text evidence="6">Belongs to the RuvA family.</text>
</comment>
<dbReference type="RefSeq" id="WP_173584541.1">
    <property type="nucleotide sequence ID" value="NZ_WOTB01000027.1"/>
</dbReference>
<keyword evidence="4 6" id="KW-0233">DNA recombination</keyword>
<dbReference type="Gene3D" id="1.10.8.10">
    <property type="entry name" value="DNA helicase RuvA subunit, C-terminal domain"/>
    <property type="match status" value="1"/>
</dbReference>
<keyword evidence="5 6" id="KW-0234">DNA repair</keyword>
<dbReference type="InterPro" id="IPR012340">
    <property type="entry name" value="NA-bd_OB-fold"/>
</dbReference>
<feature type="region of interest" description="Domain I" evidence="6">
    <location>
        <begin position="1"/>
        <end position="64"/>
    </location>
</feature>
<dbReference type="Pfam" id="PF07499">
    <property type="entry name" value="RuvA_C"/>
    <property type="match status" value="1"/>
</dbReference>
<dbReference type="Pfam" id="PF14520">
    <property type="entry name" value="HHH_5"/>
    <property type="match status" value="1"/>
</dbReference>
<feature type="domain" description="Holliday junction DNA helicase RuvA C-terminal" evidence="8">
    <location>
        <begin position="159"/>
        <end position="203"/>
    </location>
</feature>
<organism evidence="9 10">
    <name type="scientific">Acetobacter musti</name>
    <dbReference type="NCBI Taxonomy" id="864732"/>
    <lineage>
        <taxon>Bacteria</taxon>
        <taxon>Pseudomonadati</taxon>
        <taxon>Pseudomonadota</taxon>
        <taxon>Alphaproteobacteria</taxon>
        <taxon>Acetobacterales</taxon>
        <taxon>Acetobacteraceae</taxon>
        <taxon>Acetobacter</taxon>
    </lineage>
</organism>
<evidence type="ECO:0000313" key="10">
    <source>
        <dbReference type="Proteomes" id="UP000635278"/>
    </source>
</evidence>
<evidence type="ECO:0000313" key="9">
    <source>
        <dbReference type="EMBL" id="NHN86163.1"/>
    </source>
</evidence>
<keyword evidence="2 6" id="KW-0227">DNA damage</keyword>
<dbReference type="HAMAP" id="MF_00031">
    <property type="entry name" value="DNA_HJ_migration_RuvA"/>
    <property type="match status" value="1"/>
</dbReference>
<dbReference type="SUPFAM" id="SSF46929">
    <property type="entry name" value="DNA helicase RuvA subunit, C-terminal domain"/>
    <property type="match status" value="1"/>
</dbReference>
<dbReference type="Proteomes" id="UP000635278">
    <property type="component" value="Unassembled WGS sequence"/>
</dbReference>
<dbReference type="CDD" id="cd14332">
    <property type="entry name" value="UBA_RuvA_C"/>
    <property type="match status" value="1"/>
</dbReference>
<evidence type="ECO:0000259" key="7">
    <source>
        <dbReference type="Pfam" id="PF01330"/>
    </source>
</evidence>
<keyword evidence="3 6" id="KW-0238">DNA-binding</keyword>
<keyword evidence="1 6" id="KW-0963">Cytoplasm</keyword>
<feature type="region of interest" description="Domain III" evidence="6">
    <location>
        <begin position="156"/>
        <end position="205"/>
    </location>
</feature>
<evidence type="ECO:0000256" key="4">
    <source>
        <dbReference type="ARBA" id="ARBA00023172"/>
    </source>
</evidence>